<protein>
    <submittedName>
        <fullName evidence="1">Uncharacterized protein</fullName>
    </submittedName>
</protein>
<dbReference type="RefSeq" id="WP_119943226.1">
    <property type="nucleotide sequence ID" value="NZ_PTQV01000058.1"/>
</dbReference>
<organism evidence="1 2">
    <name type="scientific">Streptococcus pseudopneumoniae</name>
    <dbReference type="NCBI Taxonomy" id="257758"/>
    <lineage>
        <taxon>Bacteria</taxon>
        <taxon>Bacillati</taxon>
        <taxon>Bacillota</taxon>
        <taxon>Bacilli</taxon>
        <taxon>Lactobacillales</taxon>
        <taxon>Streptococcaceae</taxon>
        <taxon>Streptococcus</taxon>
    </lineage>
</organism>
<comment type="caution">
    <text evidence="1">The sequence shown here is derived from an EMBL/GenBank/DDBJ whole genome shotgun (WGS) entry which is preliminary data.</text>
</comment>
<reference evidence="2" key="1">
    <citation type="submission" date="2018-02" db="EMBL/GenBank/DDBJ databases">
        <authorList>
            <person name="Handem S."/>
        </authorList>
    </citation>
    <scope>NUCLEOTIDE SEQUENCE [LARGE SCALE GENOMIC DNA]</scope>
    <source>
        <strain evidence="2">Spain939</strain>
    </source>
</reference>
<evidence type="ECO:0000313" key="2">
    <source>
        <dbReference type="Proteomes" id="UP000266144"/>
    </source>
</evidence>
<accession>A0A3A4RXD6</accession>
<gene>
    <name evidence="1" type="ORF">C5O68_09245</name>
</gene>
<sequence>MMEKKKRATPWKPGKVISISLRNGVYILAQMVRDPYLVFFNHFNEENNWKGVTLKEEDILFCKAVTRQFLRYSPVAIVKEVTPLLDYELPKEWIYSHIGGHPITVSVKGRERQLAGFGRRCSLVLADKDSGLPEDNPLMGLFQSYIISDIKSYIISDIKEQDWDRVGQAELMSIEVFPTLNERLYLCFLYGKNINPEQDISLGKPLPDDYETYIDILTNSPEARRLYLGEHEE</sequence>
<dbReference type="AlphaFoldDB" id="A0A3A4RXD6"/>
<evidence type="ECO:0000313" key="1">
    <source>
        <dbReference type="EMBL" id="RJP80117.1"/>
    </source>
</evidence>
<name>A0A3A4RXD6_9STRE</name>
<dbReference type="Proteomes" id="UP000266144">
    <property type="component" value="Unassembled WGS sequence"/>
</dbReference>
<proteinExistence type="predicted"/>
<dbReference type="EMBL" id="PTQV01000058">
    <property type="protein sequence ID" value="RJP80117.1"/>
    <property type="molecule type" value="Genomic_DNA"/>
</dbReference>